<keyword evidence="3" id="KW-1185">Reference proteome</keyword>
<name>A0A2M9CII1_9MICO</name>
<reference evidence="2 3" key="1">
    <citation type="submission" date="2017-11" db="EMBL/GenBank/DDBJ databases">
        <title>Genomic Encyclopedia of Archaeal and Bacterial Type Strains, Phase II (KMG-II): From Individual Species to Whole Genera.</title>
        <authorList>
            <person name="Goeker M."/>
        </authorList>
    </citation>
    <scope>NUCLEOTIDE SEQUENCE [LARGE SCALE GENOMIC DNA]</scope>
    <source>
        <strain evidence="2 3">DSM 27393</strain>
    </source>
</reference>
<dbReference type="EMBL" id="PGFF01000001">
    <property type="protein sequence ID" value="PJJ71665.1"/>
    <property type="molecule type" value="Genomic_DNA"/>
</dbReference>
<dbReference type="InterPro" id="IPR013783">
    <property type="entry name" value="Ig-like_fold"/>
</dbReference>
<dbReference type="AlphaFoldDB" id="A0A2M9CII1"/>
<organism evidence="2 3">
    <name type="scientific">Diaminobutyricimonas aerilata</name>
    <dbReference type="NCBI Taxonomy" id="1162967"/>
    <lineage>
        <taxon>Bacteria</taxon>
        <taxon>Bacillati</taxon>
        <taxon>Actinomycetota</taxon>
        <taxon>Actinomycetes</taxon>
        <taxon>Micrococcales</taxon>
        <taxon>Microbacteriaceae</taxon>
        <taxon>Diaminobutyricimonas</taxon>
    </lineage>
</organism>
<evidence type="ECO:0000313" key="2">
    <source>
        <dbReference type="EMBL" id="PJJ71665.1"/>
    </source>
</evidence>
<evidence type="ECO:0000313" key="3">
    <source>
        <dbReference type="Proteomes" id="UP000228758"/>
    </source>
</evidence>
<dbReference type="OrthoDB" id="3772783at2"/>
<protein>
    <submittedName>
        <fullName evidence="2">Ig-like domain-containing protein</fullName>
    </submittedName>
</protein>
<feature type="chain" id="PRO_5014909317" evidence="1">
    <location>
        <begin position="32"/>
        <end position="385"/>
    </location>
</feature>
<dbReference type="RefSeq" id="WP_157802245.1">
    <property type="nucleotide sequence ID" value="NZ_PGFF01000001.1"/>
</dbReference>
<sequence>MSTSRRWIRSVLATGAVLTVVVAGVAVPAAAADTGTAAVVEYPAGGDDWPRPEAEYGAPAPEARRIEISPAARTIRVEPEFPEDWSLGIVCWLEDDATRTDLAHRNWAGIIWSEEPAERYFTVPEGVIQPDVAYTVTCQRGEVVIERIAWHLSGVEDGAADVALTLDPAKHVSDSSFRYFELAAYERRTLRTGDTVVIRGEPGTFHQPGPTPELRVAFGFDPELLADDARVSDDGSRVEFTVPEFPPSGATRASLRVTLVSEEAGSDTTPTRRWTTRWYSTPDIVAPDLGSSVRLALSRNRGVSFWPTTGTARVTVPGVLYPTGTMTVWVDDRAVREIEIGPTLGAVSFRLPKLAPGTYAIRVQYSGAPGVAGSISAPASLHIHV</sequence>
<feature type="signal peptide" evidence="1">
    <location>
        <begin position="1"/>
        <end position="31"/>
    </location>
</feature>
<accession>A0A2M9CII1</accession>
<gene>
    <name evidence="2" type="ORF">CLV46_1218</name>
</gene>
<proteinExistence type="predicted"/>
<comment type="caution">
    <text evidence="2">The sequence shown here is derived from an EMBL/GenBank/DDBJ whole genome shotgun (WGS) entry which is preliminary data.</text>
</comment>
<dbReference type="Gene3D" id="2.60.40.10">
    <property type="entry name" value="Immunoglobulins"/>
    <property type="match status" value="1"/>
</dbReference>
<dbReference type="GO" id="GO:0005975">
    <property type="term" value="P:carbohydrate metabolic process"/>
    <property type="evidence" value="ECO:0007669"/>
    <property type="project" value="UniProtKB-ARBA"/>
</dbReference>
<dbReference type="Proteomes" id="UP000228758">
    <property type="component" value="Unassembled WGS sequence"/>
</dbReference>
<keyword evidence="1" id="KW-0732">Signal</keyword>
<evidence type="ECO:0000256" key="1">
    <source>
        <dbReference type="SAM" id="SignalP"/>
    </source>
</evidence>